<accession>A0A6P2C3U6</accession>
<dbReference type="Proteomes" id="UP000460272">
    <property type="component" value="Unassembled WGS sequence"/>
</dbReference>
<evidence type="ECO:0008006" key="3">
    <source>
        <dbReference type="Google" id="ProtNLM"/>
    </source>
</evidence>
<protein>
    <recommendedName>
        <fullName evidence="3">ABM domain-containing protein</fullName>
    </recommendedName>
</protein>
<organism evidence="1 2">
    <name type="scientific">Trebonia kvetii</name>
    <dbReference type="NCBI Taxonomy" id="2480626"/>
    <lineage>
        <taxon>Bacteria</taxon>
        <taxon>Bacillati</taxon>
        <taxon>Actinomycetota</taxon>
        <taxon>Actinomycetes</taxon>
        <taxon>Streptosporangiales</taxon>
        <taxon>Treboniaceae</taxon>
        <taxon>Trebonia</taxon>
    </lineage>
</organism>
<dbReference type="EMBL" id="RPFW01000001">
    <property type="protein sequence ID" value="TVZ06092.1"/>
    <property type="molecule type" value="Genomic_DNA"/>
</dbReference>
<name>A0A6P2C3U6_9ACTN</name>
<evidence type="ECO:0000313" key="2">
    <source>
        <dbReference type="Proteomes" id="UP000460272"/>
    </source>
</evidence>
<reference evidence="1 2" key="1">
    <citation type="submission" date="2018-11" db="EMBL/GenBank/DDBJ databases">
        <title>Trebonia kvetii gen.nov., sp.nov., a novel acidophilic actinobacterium, and proposal of the new actinobacterial family Treboniaceae fam. nov.</title>
        <authorList>
            <person name="Rapoport D."/>
            <person name="Sagova-Mareckova M."/>
            <person name="Sedlacek I."/>
            <person name="Provaznik J."/>
            <person name="Kralova S."/>
            <person name="Pavlinic D."/>
            <person name="Benes V."/>
            <person name="Kopecky J."/>
        </authorList>
    </citation>
    <scope>NUCLEOTIDE SEQUENCE [LARGE SCALE GENOMIC DNA]</scope>
    <source>
        <strain evidence="1 2">15Tr583</strain>
    </source>
</reference>
<evidence type="ECO:0000313" key="1">
    <source>
        <dbReference type="EMBL" id="TVZ06092.1"/>
    </source>
</evidence>
<gene>
    <name evidence="1" type="ORF">EAS64_01140</name>
</gene>
<sequence>MGEAIGYITSEVRPVLEQQRGSLGTLLLIDPEAGAMRFESFWASNGALADSEDMIIASVREAAPRAGGKVTRERYEVQVFERDAPLRGGQGVRVTPMKVVPSKLANVEDAVAWYGDTVVPQLADTGGFRAALLYVDWASGTVISTIVWQDPDALATSRSAARAGEIAAAAALGGVIGASAEYRLVYGSARAA</sequence>
<proteinExistence type="predicted"/>
<comment type="caution">
    <text evidence="1">The sequence shown here is derived from an EMBL/GenBank/DDBJ whole genome shotgun (WGS) entry which is preliminary data.</text>
</comment>
<keyword evidence="2" id="KW-1185">Reference proteome</keyword>
<dbReference type="AlphaFoldDB" id="A0A6P2C3U6"/>
<dbReference type="OrthoDB" id="5182530at2"/>
<dbReference type="RefSeq" id="WP_145850846.1">
    <property type="nucleotide sequence ID" value="NZ_RPFW01000001.1"/>
</dbReference>